<keyword evidence="1" id="KW-0732">Signal</keyword>
<evidence type="ECO:0000313" key="3">
    <source>
        <dbReference type="Proteomes" id="UP001335183"/>
    </source>
</evidence>
<name>A0ABZ2DA12_9SPHN</name>
<accession>A0ABZ2DA12</accession>
<dbReference type="RefSeq" id="WP_338447098.1">
    <property type="nucleotide sequence ID" value="NZ_CP144918.1"/>
</dbReference>
<gene>
    <name evidence="2" type="ORF">V5F89_04725</name>
</gene>
<sequence length="266" mass="28628">MTSRILAALAAAASLTLVTSAIACSVTPDYRVPTNLELAEEAELVLLGRVVGEEKEAEFWKSSLLVEPVRAIKGKAPEGTISITGARLDPPLAWGADGMLSNPYELAEAHPDSYSGACLRRVFPRGTMALFFLERAPDGEGWRPSGGPFSRWAEDVLSEEAPWLMLTQLYVEVAAAPESARKAMLEAERAELAAMADDPVAQLIAADIARQLAGPNETWHETMAREIEASRETREAVEAIEDAIGDVVGEAPEPGLTQADAMEDER</sequence>
<dbReference type="PROSITE" id="PS51257">
    <property type="entry name" value="PROKAR_LIPOPROTEIN"/>
    <property type="match status" value="1"/>
</dbReference>
<reference evidence="2 3" key="1">
    <citation type="submission" date="2024-02" db="EMBL/GenBank/DDBJ databases">
        <title>The whole genome sequence of five bacterial samples isolated from Abu Dhabi Sabkha-shore region.</title>
        <authorList>
            <person name="Sudalaimuthuasari N."/>
            <person name="Sarfraz B."/>
            <person name="Tuyisabe J.D."/>
            <person name="Mugisha Ntwali L.D.M."/>
            <person name="Ali A.I.A.A."/>
            <person name="Almansoori S.Z.A."/>
            <person name="Alajami H.S.A."/>
            <person name="Almeqbaali A.A.S."/>
            <person name="Kundu B."/>
            <person name="Saeed E.E."/>
            <person name="Sukumarinath V."/>
            <person name="Mishra A.K."/>
            <person name="Hazzouri K.M."/>
            <person name="Almaskari R."/>
            <person name="Sharma A.K."/>
            <person name="Amiri K.M.A."/>
        </authorList>
    </citation>
    <scope>NUCLEOTIDE SEQUENCE [LARGE SCALE GENOMIC DNA]</scope>
    <source>
        <strain evidence="3">kcgeb_sd</strain>
    </source>
</reference>
<feature type="chain" id="PRO_5047314527" evidence="1">
    <location>
        <begin position="24"/>
        <end position="266"/>
    </location>
</feature>
<dbReference type="Proteomes" id="UP001335183">
    <property type="component" value="Chromosome"/>
</dbReference>
<proteinExistence type="predicted"/>
<evidence type="ECO:0000256" key="1">
    <source>
        <dbReference type="SAM" id="SignalP"/>
    </source>
</evidence>
<evidence type="ECO:0000313" key="2">
    <source>
        <dbReference type="EMBL" id="WWA48213.1"/>
    </source>
</evidence>
<feature type="signal peptide" evidence="1">
    <location>
        <begin position="1"/>
        <end position="23"/>
    </location>
</feature>
<dbReference type="EMBL" id="CP144918">
    <property type="protein sequence ID" value="WWA48213.1"/>
    <property type="molecule type" value="Genomic_DNA"/>
</dbReference>
<keyword evidence="3" id="KW-1185">Reference proteome</keyword>
<protein>
    <submittedName>
        <fullName evidence="2">Uncharacterized protein</fullName>
    </submittedName>
</protein>
<organism evidence="2 3">
    <name type="scientific">Pelagerythrobacter marensis</name>
    <dbReference type="NCBI Taxonomy" id="543877"/>
    <lineage>
        <taxon>Bacteria</taxon>
        <taxon>Pseudomonadati</taxon>
        <taxon>Pseudomonadota</taxon>
        <taxon>Alphaproteobacteria</taxon>
        <taxon>Sphingomonadales</taxon>
        <taxon>Erythrobacteraceae</taxon>
        <taxon>Pelagerythrobacter</taxon>
    </lineage>
</organism>